<dbReference type="RefSeq" id="WP_055229401.1">
    <property type="nucleotide sequence ID" value="NZ_CAXUFE010000021.1"/>
</dbReference>
<gene>
    <name evidence="2" type="ORF">GAN93_21455</name>
    <name evidence="4" type="ORF">KQP59_13075</name>
    <name evidence="3" type="ORF">KQP68_10600</name>
    <name evidence="5" type="ORF">KQP74_04975</name>
</gene>
<evidence type="ECO:0000313" key="6">
    <source>
        <dbReference type="Proteomes" id="UP000460317"/>
    </source>
</evidence>
<dbReference type="AlphaFoldDB" id="A0A412GE60"/>
<evidence type="ECO:0000313" key="3">
    <source>
        <dbReference type="EMBL" id="UYU68687.1"/>
    </source>
</evidence>
<sequence>MAVLHKESVNTLRIHTICFDGDVTVFHPYIRIGRGKSVVDNAGSGGVFTSCNPETGEVLTVVDEYGNIYTNRPDTGFPLIGFMVPYWKEANETAKKLALHNTDIHYASLDLAFTENG</sequence>
<evidence type="ECO:0000313" key="4">
    <source>
        <dbReference type="EMBL" id="UYU69247.1"/>
    </source>
</evidence>
<dbReference type="Pfam" id="PF14397">
    <property type="entry name" value="ATPgrasp_ST"/>
    <property type="match status" value="1"/>
</dbReference>
<evidence type="ECO:0000313" key="2">
    <source>
        <dbReference type="EMBL" id="KAB4448715.1"/>
    </source>
</evidence>
<evidence type="ECO:0000313" key="7">
    <source>
        <dbReference type="Proteomes" id="UP001156218"/>
    </source>
</evidence>
<reference evidence="3 7" key="2">
    <citation type="submission" date="2021-06" db="EMBL/GenBank/DDBJ databases">
        <title>Interrogation of the integrated mobile genetic elements in gut-associated Bacteroides with a consensus prediction approach.</title>
        <authorList>
            <person name="Campbell D.E."/>
            <person name="Leigh J.R."/>
            <person name="Kim T."/>
            <person name="England W."/>
            <person name="Whitaker R.J."/>
            <person name="Degnan P.H."/>
        </authorList>
    </citation>
    <scope>NUCLEOTIDE SEQUENCE [LARGE SCALE GENOMIC DNA]</scope>
    <source>
        <strain evidence="5">VPI-3443</strain>
        <strain evidence="4">VPI-BTDOT2</strain>
        <strain evidence="3 7">WAL8669</strain>
    </source>
</reference>
<name>A0A412GE60_BACT4</name>
<dbReference type="InterPro" id="IPR039523">
    <property type="entry name" value="RimK-rel_E_lig_ATP-grasp"/>
</dbReference>
<dbReference type="Proteomes" id="UP001156216">
    <property type="component" value="Chromosome"/>
</dbReference>
<dbReference type="EMBL" id="CP083685">
    <property type="protein sequence ID" value="UYU91993.1"/>
    <property type="molecule type" value="Genomic_DNA"/>
</dbReference>
<evidence type="ECO:0000259" key="1">
    <source>
        <dbReference type="Pfam" id="PF14397"/>
    </source>
</evidence>
<dbReference type="Proteomes" id="UP001162960">
    <property type="component" value="Chromosome"/>
</dbReference>
<proteinExistence type="predicted"/>
<dbReference type="EMBL" id="WCSB01000027">
    <property type="protein sequence ID" value="KAB4448715.1"/>
    <property type="molecule type" value="Genomic_DNA"/>
</dbReference>
<evidence type="ECO:0000313" key="5">
    <source>
        <dbReference type="EMBL" id="UYU91993.1"/>
    </source>
</evidence>
<protein>
    <recommendedName>
        <fullName evidence="1">Alpha-L-glutamate ligase-related protein ATP-grasp domain-containing protein</fullName>
    </recommendedName>
</protein>
<dbReference type="Proteomes" id="UP001156218">
    <property type="component" value="Chromosome"/>
</dbReference>
<dbReference type="Proteomes" id="UP000460317">
    <property type="component" value="Unassembled WGS sequence"/>
</dbReference>
<feature type="domain" description="Alpha-L-glutamate ligase-related protein ATP-grasp" evidence="1">
    <location>
        <begin position="4"/>
        <end position="117"/>
    </location>
</feature>
<accession>A0A412GE60</accession>
<reference evidence="2 6" key="1">
    <citation type="journal article" date="2019" name="Nat. Med.">
        <title>A library of human gut bacterial isolates paired with longitudinal multiomics data enables mechanistic microbiome research.</title>
        <authorList>
            <person name="Poyet M."/>
            <person name="Groussin M."/>
            <person name="Gibbons S.M."/>
            <person name="Avila-Pacheco J."/>
            <person name="Jiang X."/>
            <person name="Kearney S.M."/>
            <person name="Perrotta A.R."/>
            <person name="Berdy B."/>
            <person name="Zhao S."/>
            <person name="Lieberman T.D."/>
            <person name="Swanson P.K."/>
            <person name="Smith M."/>
            <person name="Roesemann S."/>
            <person name="Alexander J.E."/>
            <person name="Rich S.A."/>
            <person name="Livny J."/>
            <person name="Vlamakis H."/>
            <person name="Clish C."/>
            <person name="Bullock K."/>
            <person name="Deik A."/>
            <person name="Scott J."/>
            <person name="Pierce K.A."/>
            <person name="Xavier R.J."/>
            <person name="Alm E.J."/>
        </authorList>
    </citation>
    <scope>NUCLEOTIDE SEQUENCE [LARGE SCALE GENOMIC DNA]</scope>
    <source>
        <strain evidence="2 6">BIOML-A165</strain>
    </source>
</reference>
<organism evidence="2 6">
    <name type="scientific">Bacteroides thetaiotaomicron</name>
    <dbReference type="NCBI Taxonomy" id="818"/>
    <lineage>
        <taxon>Bacteria</taxon>
        <taxon>Pseudomonadati</taxon>
        <taxon>Bacteroidota</taxon>
        <taxon>Bacteroidia</taxon>
        <taxon>Bacteroidales</taxon>
        <taxon>Bacteroidaceae</taxon>
        <taxon>Bacteroides</taxon>
    </lineage>
</organism>
<dbReference type="EMBL" id="CP083680">
    <property type="protein sequence ID" value="UYU68687.1"/>
    <property type="molecule type" value="Genomic_DNA"/>
</dbReference>
<dbReference type="EMBL" id="CP083681">
    <property type="protein sequence ID" value="UYU69247.1"/>
    <property type="molecule type" value="Genomic_DNA"/>
</dbReference>